<name>A0ABV4XPS4_9CYAN</name>
<dbReference type="Pfam" id="PF01551">
    <property type="entry name" value="Peptidase_M23"/>
    <property type="match status" value="1"/>
</dbReference>
<evidence type="ECO:0000313" key="3">
    <source>
        <dbReference type="Proteomes" id="UP001576784"/>
    </source>
</evidence>
<dbReference type="PROSITE" id="PS51820">
    <property type="entry name" value="PA14"/>
    <property type="match status" value="1"/>
</dbReference>
<dbReference type="SMART" id="SM00758">
    <property type="entry name" value="PA14"/>
    <property type="match status" value="1"/>
</dbReference>
<keyword evidence="3" id="KW-1185">Reference proteome</keyword>
<sequence length="865" mass="95320">MFDLDSSNSFPQSFSPLTNSGLDLQQTDELSLKSLNQQLSSPPHILGEVSQEAIDTKSVVLSGNPSLMPLCASPLGQESDSLKTNKSSVDELTGEVFSNSNHPILEQALQFAQNDLKGLAKDADFNAKMNRAFGNDWNAEVFSNLVQEFAKGNFSQLPVVEILPSAAINGANGAFASVTNTIYLAKEFVEQNAGNPGAITSVLLEEIGHYIDSKVNVVDAAGDEGDIFARVVQGKAISAGELRDLKRENDHAIITIGGKDISIEKSQIAMASIGDTVYQTHRGLDNKIYTRFSKGFTPDGEGVIWSDWTKTTSGTTYSAPSLETFNGKLYQSSRGTDDKIYTRFSNSISPDGIEWSPWVAAEAPARTKNAIALEVFQNKLYQSHRGFDNKIYTRFTSDGVNWSQWTATTSGTTYSAPSLEAVGNNKLYQSTRGTDDKIYTRFTSNGINWSEWKEAGGETYSTPDIEEFNGKLYQSHRGTDDKIYTRVSANGINWSSWKESGGQTPTAPTLEAVGNKLFQSHQGLDQKIYTRFSKSVASNGEITWSSWKESGGESPLDRDDFSVIPTGEFNAEYYNNKDLSGAPTVITKESKIDKNWGAGGPGKTIGNDNFSVRWTGNFNFDQGNYVFKVKGDDGFKLWVDNKLVIDKWKDQTVTEESGNFTLSKGTHEVKVEYYEKTGTGQVKAWWEKGGGTPNPNYIYKPTDYLNTLYQDNRNNVMKRIDHDGTSAFDSVDGDSDNRVYALVGGEVIEAKNGKQFSKAVFDNWVYNGTVAIYNKELNKTFIYWHFAEGSIDESLQGKNIAPGSMIGREGSTGYSTGDHTHVQVHEGRVNVDMSRPNTVPGPSSRLKVDSVFQEAVRKGLVKLYQ</sequence>
<evidence type="ECO:0000259" key="1">
    <source>
        <dbReference type="PROSITE" id="PS51820"/>
    </source>
</evidence>
<reference evidence="2 3" key="1">
    <citation type="submission" date="2024-09" db="EMBL/GenBank/DDBJ databases">
        <title>Floridaenema gen nov. (Aerosakkonemataceae, Aerosakkonematales ord. nov., Cyanobacteria) from benthic tropical and subtropical fresh waters, with the description of four new species.</title>
        <authorList>
            <person name="Moretto J.A."/>
            <person name="Berthold D.E."/>
            <person name="Lefler F.W."/>
            <person name="Huang I.-S."/>
            <person name="Laughinghouse H. IV."/>
        </authorList>
    </citation>
    <scope>NUCLEOTIDE SEQUENCE [LARGE SCALE GENOMIC DNA]</scope>
    <source>
        <strain evidence="2 3">BLCC-F50</strain>
    </source>
</reference>
<dbReference type="SUPFAM" id="SSF51261">
    <property type="entry name" value="Duplicated hybrid motif"/>
    <property type="match status" value="1"/>
</dbReference>
<accession>A0ABV4XPS4</accession>
<dbReference type="Pfam" id="PF07691">
    <property type="entry name" value="PA14"/>
    <property type="match status" value="1"/>
</dbReference>
<dbReference type="Proteomes" id="UP001576784">
    <property type="component" value="Unassembled WGS sequence"/>
</dbReference>
<dbReference type="EMBL" id="JBHFNR010000083">
    <property type="protein sequence ID" value="MFB2893724.1"/>
    <property type="molecule type" value="Genomic_DNA"/>
</dbReference>
<organism evidence="2 3">
    <name type="scientific">Floridaenema flaviceps BLCC-F50</name>
    <dbReference type="NCBI Taxonomy" id="3153642"/>
    <lineage>
        <taxon>Bacteria</taxon>
        <taxon>Bacillati</taxon>
        <taxon>Cyanobacteriota</taxon>
        <taxon>Cyanophyceae</taxon>
        <taxon>Oscillatoriophycideae</taxon>
        <taxon>Aerosakkonematales</taxon>
        <taxon>Aerosakkonemataceae</taxon>
        <taxon>Floridanema</taxon>
        <taxon>Floridanema flaviceps</taxon>
    </lineage>
</organism>
<gene>
    <name evidence="2" type="ORF">ACE1CI_12500</name>
</gene>
<dbReference type="Gene3D" id="2.70.70.10">
    <property type="entry name" value="Glucose Permease (Domain IIA)"/>
    <property type="match status" value="1"/>
</dbReference>
<protein>
    <submittedName>
        <fullName evidence="2">PA14 domain-containing protein</fullName>
    </submittedName>
</protein>
<dbReference type="Gene3D" id="2.60.120.260">
    <property type="entry name" value="Galactose-binding domain-like"/>
    <property type="match status" value="1"/>
</dbReference>
<feature type="domain" description="PA14" evidence="1">
    <location>
        <begin position="564"/>
        <end position="703"/>
    </location>
</feature>
<dbReference type="InterPro" id="IPR011055">
    <property type="entry name" value="Dup_hybrid_motif"/>
</dbReference>
<dbReference type="InterPro" id="IPR037524">
    <property type="entry name" value="PA14/GLEYA"/>
</dbReference>
<dbReference type="SUPFAM" id="SSF89372">
    <property type="entry name" value="Fucose-specific lectin"/>
    <property type="match status" value="1"/>
</dbReference>
<dbReference type="CDD" id="cd12797">
    <property type="entry name" value="M23_peptidase"/>
    <property type="match status" value="1"/>
</dbReference>
<dbReference type="RefSeq" id="WP_413263381.1">
    <property type="nucleotide sequence ID" value="NZ_JBHFNR010000083.1"/>
</dbReference>
<proteinExistence type="predicted"/>
<evidence type="ECO:0000313" key="2">
    <source>
        <dbReference type="EMBL" id="MFB2893724.1"/>
    </source>
</evidence>
<comment type="caution">
    <text evidence="2">The sequence shown here is derived from an EMBL/GenBank/DDBJ whole genome shotgun (WGS) entry which is preliminary data.</text>
</comment>
<dbReference type="InterPro" id="IPR016047">
    <property type="entry name" value="M23ase_b-sheet_dom"/>
</dbReference>
<dbReference type="InterPro" id="IPR011658">
    <property type="entry name" value="PA14_dom"/>
</dbReference>
<dbReference type="SUPFAM" id="SSF56988">
    <property type="entry name" value="Anthrax protective antigen"/>
    <property type="match status" value="1"/>
</dbReference>